<protein>
    <submittedName>
        <fullName evidence="1">Uncharacterized protein</fullName>
    </submittedName>
</protein>
<name>A0A4Z1HPR9_9HELO</name>
<evidence type="ECO:0000313" key="1">
    <source>
        <dbReference type="EMBL" id="TGO49302.1"/>
    </source>
</evidence>
<dbReference type="EMBL" id="PQXN01000213">
    <property type="protein sequence ID" value="TGO49302.1"/>
    <property type="molecule type" value="Genomic_DNA"/>
</dbReference>
<keyword evidence="2" id="KW-1185">Reference proteome</keyword>
<accession>A0A4Z1HPR9</accession>
<proteinExistence type="predicted"/>
<sequence>MKPNKQGYLQYKFAEAGEQSGISGLLIRTKESQDTDSLPDPQQLVLIEYRIANKTLGTRLLSMGVLLILESDSYFDLLAAIQGRSNDWENVPLICREKSIAVRWKIGQAVNDDSYDTLCGPDVVMNRLILMMRERHWKDRLVVVYHAKENDGSDSSESSESSERIGSGGAFTGWLTILQIK</sequence>
<gene>
    <name evidence="1" type="ORF">BCON_0214g00180</name>
</gene>
<organism evidence="1 2">
    <name type="scientific">Botryotinia convoluta</name>
    <dbReference type="NCBI Taxonomy" id="54673"/>
    <lineage>
        <taxon>Eukaryota</taxon>
        <taxon>Fungi</taxon>
        <taxon>Dikarya</taxon>
        <taxon>Ascomycota</taxon>
        <taxon>Pezizomycotina</taxon>
        <taxon>Leotiomycetes</taxon>
        <taxon>Helotiales</taxon>
        <taxon>Sclerotiniaceae</taxon>
        <taxon>Botryotinia</taxon>
    </lineage>
</organism>
<dbReference type="AlphaFoldDB" id="A0A4Z1HPR9"/>
<comment type="caution">
    <text evidence="1">The sequence shown here is derived from an EMBL/GenBank/DDBJ whole genome shotgun (WGS) entry which is preliminary data.</text>
</comment>
<evidence type="ECO:0000313" key="2">
    <source>
        <dbReference type="Proteomes" id="UP000297527"/>
    </source>
</evidence>
<dbReference type="Proteomes" id="UP000297527">
    <property type="component" value="Unassembled WGS sequence"/>
</dbReference>
<dbReference type="OrthoDB" id="3538199at2759"/>
<reference evidence="1 2" key="1">
    <citation type="submission" date="2017-12" db="EMBL/GenBank/DDBJ databases">
        <title>Comparative genomics of Botrytis spp.</title>
        <authorList>
            <person name="Valero-Jimenez C.A."/>
            <person name="Tapia P."/>
            <person name="Veloso J."/>
            <person name="Silva-Moreno E."/>
            <person name="Staats M."/>
            <person name="Valdes J.H."/>
            <person name="Van Kan J.A.L."/>
        </authorList>
    </citation>
    <scope>NUCLEOTIDE SEQUENCE [LARGE SCALE GENOMIC DNA]</scope>
    <source>
        <strain evidence="1 2">MUCL11595</strain>
    </source>
</reference>